<reference evidence="3 4" key="2">
    <citation type="submission" date="2015-02" db="EMBL/GenBank/DDBJ databases">
        <title>The complete genome of Sphingomonas hengshuiensis sp. WHSC-8 isolated from soil of Hengshui Lake.</title>
        <authorList>
            <person name="Wei S."/>
            <person name="Guo J."/>
            <person name="Su C."/>
            <person name="Wu R."/>
            <person name="Zhang Z."/>
            <person name="Liang K."/>
            <person name="Li H."/>
            <person name="Wang T."/>
            <person name="Liu H."/>
            <person name="Zhang C."/>
            <person name="Li Z."/>
            <person name="Wang Q."/>
            <person name="Meng J."/>
        </authorList>
    </citation>
    <scope>NUCLEOTIDE SEQUENCE [LARGE SCALE GENOMIC DNA]</scope>
    <source>
        <strain evidence="3 4">WHSC-8</strain>
    </source>
</reference>
<reference evidence="3 4" key="1">
    <citation type="journal article" date="2015" name="Int. J. Syst. Evol. Microbiol.">
        <title>Sphingomonas hengshuiensis sp. nov., isolated from lake wetland.</title>
        <authorList>
            <person name="Wei S."/>
            <person name="Wang T."/>
            <person name="Liu H."/>
            <person name="Zhang C."/>
            <person name="Guo J."/>
            <person name="Wang Q."/>
            <person name="Liang K."/>
            <person name="Zhang Z."/>
        </authorList>
    </citation>
    <scope>NUCLEOTIDE SEQUENCE [LARGE SCALE GENOMIC DNA]</scope>
    <source>
        <strain evidence="3 4">WHSC-8</strain>
    </source>
</reference>
<evidence type="ECO:0008006" key="5">
    <source>
        <dbReference type="Google" id="ProtNLM"/>
    </source>
</evidence>
<dbReference type="Pfam" id="PF06577">
    <property type="entry name" value="EipA"/>
    <property type="match status" value="1"/>
</dbReference>
<evidence type="ECO:0000256" key="2">
    <source>
        <dbReference type="SAM" id="SignalP"/>
    </source>
</evidence>
<feature type="chain" id="PRO_5031280524" description="DUF1134 domain-containing protein" evidence="2">
    <location>
        <begin position="25"/>
        <end position="257"/>
    </location>
</feature>
<dbReference type="Proteomes" id="UP000032300">
    <property type="component" value="Chromosome"/>
</dbReference>
<evidence type="ECO:0000256" key="1">
    <source>
        <dbReference type="SAM" id="MobiDB-lite"/>
    </source>
</evidence>
<dbReference type="OrthoDB" id="9796051at2"/>
<dbReference type="InterPro" id="IPR008325">
    <property type="entry name" value="EipA-like"/>
</dbReference>
<dbReference type="EMBL" id="CP010836">
    <property type="protein sequence ID" value="AJP73121.1"/>
    <property type="molecule type" value="Genomic_DNA"/>
</dbReference>
<feature type="compositionally biased region" description="Polar residues" evidence="1">
    <location>
        <begin position="28"/>
        <end position="40"/>
    </location>
</feature>
<feature type="signal peptide" evidence="2">
    <location>
        <begin position="1"/>
        <end position="24"/>
    </location>
</feature>
<accession>A0A7U4JA89</accession>
<organism evidence="3 4">
    <name type="scientific">Sphingomonas hengshuiensis</name>
    <dbReference type="NCBI Taxonomy" id="1609977"/>
    <lineage>
        <taxon>Bacteria</taxon>
        <taxon>Pseudomonadati</taxon>
        <taxon>Pseudomonadota</taxon>
        <taxon>Alphaproteobacteria</taxon>
        <taxon>Sphingomonadales</taxon>
        <taxon>Sphingomonadaceae</taxon>
        <taxon>Sphingomonas</taxon>
    </lineage>
</organism>
<keyword evidence="4" id="KW-1185">Reference proteome</keyword>
<dbReference type="KEGG" id="sphi:TS85_16955"/>
<gene>
    <name evidence="3" type="ORF">TS85_16955</name>
</gene>
<sequence length="257" mass="27688">MRMRALMLWAAAAMLGVSTAPAMAQMTTIDPNTGIDSDLQTAPAPQESPAPQDPAYPQEPAYPQDQGTAYRPPQRDTAPARDPQAPATAATTRERATDTFQHDDLIGAAEGVFGKGASGLAGIIENILKEQGEPNAYIAGREASGAIGIGLRYGSGEMFHKVEGNRKVYWTGPSVGFDLGGDANKVFVLVYNLFDSQDLYKRFPAGEGRVYFVGGFSASYMRSGDVVLIPVRLGVGWRLGINAGYMKFSEKKKWMPF</sequence>
<dbReference type="AlphaFoldDB" id="A0A7U4JA89"/>
<evidence type="ECO:0000313" key="4">
    <source>
        <dbReference type="Proteomes" id="UP000032300"/>
    </source>
</evidence>
<keyword evidence="2" id="KW-0732">Signal</keyword>
<feature type="region of interest" description="Disordered" evidence="1">
    <location>
        <begin position="28"/>
        <end position="97"/>
    </location>
</feature>
<name>A0A7U4JA89_9SPHN</name>
<evidence type="ECO:0000313" key="3">
    <source>
        <dbReference type="EMBL" id="AJP73121.1"/>
    </source>
</evidence>
<protein>
    <recommendedName>
        <fullName evidence="5">DUF1134 domain-containing protein</fullName>
    </recommendedName>
</protein>
<feature type="compositionally biased region" description="Low complexity" evidence="1">
    <location>
        <begin position="75"/>
        <end position="91"/>
    </location>
</feature>
<proteinExistence type="predicted"/>